<dbReference type="EMBL" id="JAVFKD010000002">
    <property type="protein sequence ID" value="KAK5996665.1"/>
    <property type="molecule type" value="Genomic_DNA"/>
</dbReference>
<dbReference type="Proteomes" id="UP001338125">
    <property type="component" value="Unassembled WGS sequence"/>
</dbReference>
<gene>
    <name evidence="2" type="ORF">PT974_02004</name>
</gene>
<feature type="transmembrane region" description="Helical" evidence="1">
    <location>
        <begin position="73"/>
        <end position="91"/>
    </location>
</feature>
<keyword evidence="1" id="KW-1133">Transmembrane helix</keyword>
<feature type="transmembrane region" description="Helical" evidence="1">
    <location>
        <begin position="12"/>
        <end position="32"/>
    </location>
</feature>
<organism evidence="2 3">
    <name type="scientific">Cladobotryum mycophilum</name>
    <dbReference type="NCBI Taxonomy" id="491253"/>
    <lineage>
        <taxon>Eukaryota</taxon>
        <taxon>Fungi</taxon>
        <taxon>Dikarya</taxon>
        <taxon>Ascomycota</taxon>
        <taxon>Pezizomycotina</taxon>
        <taxon>Sordariomycetes</taxon>
        <taxon>Hypocreomycetidae</taxon>
        <taxon>Hypocreales</taxon>
        <taxon>Hypocreaceae</taxon>
        <taxon>Cladobotryum</taxon>
    </lineage>
</organism>
<reference evidence="2 3" key="1">
    <citation type="submission" date="2024-01" db="EMBL/GenBank/DDBJ databases">
        <title>Complete genome of Cladobotryum mycophilum ATHUM6906.</title>
        <authorList>
            <person name="Christinaki A.C."/>
            <person name="Myridakis A.I."/>
            <person name="Kouvelis V.N."/>
        </authorList>
    </citation>
    <scope>NUCLEOTIDE SEQUENCE [LARGE SCALE GENOMIC DNA]</scope>
    <source>
        <strain evidence="2 3">ATHUM6906</strain>
    </source>
</reference>
<keyword evidence="1" id="KW-0472">Membrane</keyword>
<name>A0ABR0SXZ7_9HYPO</name>
<keyword evidence="1" id="KW-0812">Transmembrane</keyword>
<accession>A0ABR0SXZ7</accession>
<evidence type="ECO:0000256" key="1">
    <source>
        <dbReference type="SAM" id="Phobius"/>
    </source>
</evidence>
<evidence type="ECO:0000313" key="3">
    <source>
        <dbReference type="Proteomes" id="UP001338125"/>
    </source>
</evidence>
<protein>
    <recommendedName>
        <fullName evidence="4">MARVEL domain-containing protein</fullName>
    </recommendedName>
</protein>
<feature type="transmembrane region" description="Helical" evidence="1">
    <location>
        <begin position="161"/>
        <end position="189"/>
    </location>
</feature>
<comment type="caution">
    <text evidence="2">The sequence shown here is derived from an EMBL/GenBank/DDBJ whole genome shotgun (WGS) entry which is preliminary data.</text>
</comment>
<keyword evidence="3" id="KW-1185">Reference proteome</keyword>
<sequence length="240" mass="26044">MAPLDVVVQRILLGLEFCISAAAAGHFGYAHFTSLASNVWDAEECTLDSQGGQCSSDAPPETEHMLAERVLDSGLAIAVLSLVVVVARVAMMRMKYSPRYTNMFYDMLLCFLWIVTTTKQAMAVAATSNSGRIGILLWPLYNKKCDAVTGGSRDFCQTAQAALVISILASLLYCGKLLVAMFELAALAFGLRPKTDNMTVTGVGRYRDTEEPRGMEAVDTADKVYAEAMSPVLAFFPEDI</sequence>
<evidence type="ECO:0000313" key="2">
    <source>
        <dbReference type="EMBL" id="KAK5996665.1"/>
    </source>
</evidence>
<proteinExistence type="predicted"/>
<evidence type="ECO:0008006" key="4">
    <source>
        <dbReference type="Google" id="ProtNLM"/>
    </source>
</evidence>